<dbReference type="PROSITE" id="PS51186">
    <property type="entry name" value="GNAT"/>
    <property type="match status" value="1"/>
</dbReference>
<dbReference type="GO" id="GO:0016747">
    <property type="term" value="F:acyltransferase activity, transferring groups other than amino-acyl groups"/>
    <property type="evidence" value="ECO:0007669"/>
    <property type="project" value="InterPro"/>
</dbReference>
<evidence type="ECO:0000259" key="25">
    <source>
        <dbReference type="PROSITE" id="PS51186"/>
    </source>
</evidence>
<dbReference type="Gene3D" id="3.40.630.30">
    <property type="match status" value="1"/>
</dbReference>
<keyword evidence="19" id="KW-0539">Nucleus</keyword>
<evidence type="ECO:0000313" key="27">
    <source>
        <dbReference type="Proteomes" id="UP000188354"/>
    </source>
</evidence>
<comment type="similarity">
    <text evidence="4">Belongs to the acetyltransferase family.</text>
</comment>
<keyword evidence="16 24" id="KW-0472">Membrane</keyword>
<evidence type="ECO:0000256" key="7">
    <source>
        <dbReference type="ARBA" id="ARBA00022536"/>
    </source>
</evidence>
<protein>
    <recommendedName>
        <fullName evidence="25">N-acetyltransferase domain-containing protein</fullName>
    </recommendedName>
</protein>
<keyword evidence="11" id="KW-0677">Repeat</keyword>
<dbReference type="GO" id="GO:0000139">
    <property type="term" value="C:Golgi membrane"/>
    <property type="evidence" value="ECO:0007669"/>
    <property type="project" value="UniProtKB-SubCell"/>
</dbReference>
<dbReference type="PANTHER" id="PTHR22702:SF1">
    <property type="entry name" value="PROTEASE-ASSOCIATED DOMAIN-CONTAINING PROTEIN 1"/>
    <property type="match status" value="1"/>
</dbReference>
<evidence type="ECO:0000256" key="5">
    <source>
        <dbReference type="ARBA" id="ARBA00022448"/>
    </source>
</evidence>
<keyword evidence="15" id="KW-0333">Golgi apparatus</keyword>
<dbReference type="SUPFAM" id="SSF55729">
    <property type="entry name" value="Acyl-CoA N-acyltransferases (Nat)"/>
    <property type="match status" value="1"/>
</dbReference>
<reference evidence="26 27" key="1">
    <citation type="journal article" date="2017" name="Plant Biotechnol. J.">
        <title>A comprehensive draft genome sequence for lupin (Lupinus angustifolius), an emerging health food: insights into plant-microbe interactions and legume evolution.</title>
        <authorList>
            <person name="Hane J.K."/>
            <person name="Ming Y."/>
            <person name="Kamphuis L.G."/>
            <person name="Nelson M.N."/>
            <person name="Garg G."/>
            <person name="Atkins C.A."/>
            <person name="Bayer P.E."/>
            <person name="Bravo A."/>
            <person name="Bringans S."/>
            <person name="Cannon S."/>
            <person name="Edwards D."/>
            <person name="Foley R."/>
            <person name="Gao L.L."/>
            <person name="Harrison M.J."/>
            <person name="Huang W."/>
            <person name="Hurgobin B."/>
            <person name="Li S."/>
            <person name="Liu C.W."/>
            <person name="McGrath A."/>
            <person name="Morahan G."/>
            <person name="Murray J."/>
            <person name="Weller J."/>
            <person name="Jian J."/>
            <person name="Singh K.B."/>
        </authorList>
    </citation>
    <scope>NUCLEOTIDE SEQUENCE [LARGE SCALE GENOMIC DNA]</scope>
    <source>
        <strain evidence="27">cv. Tanjil</strain>
        <tissue evidence="26">Whole plant</tissue>
    </source>
</reference>
<evidence type="ECO:0000256" key="3">
    <source>
        <dbReference type="ARBA" id="ARBA00007038"/>
    </source>
</evidence>
<keyword evidence="8" id="KW-0808">Transferase</keyword>
<dbReference type="Pfam" id="PF12662">
    <property type="entry name" value="cEGF"/>
    <property type="match status" value="1"/>
</dbReference>
<dbReference type="AlphaFoldDB" id="A0A1J7I073"/>
<evidence type="ECO:0000256" key="23">
    <source>
        <dbReference type="ARBA" id="ARBA00043947"/>
    </source>
</evidence>
<keyword evidence="13" id="KW-0653">Protein transport</keyword>
<dbReference type="FunFam" id="2.10.25.10:FF:000178">
    <property type="entry name" value="vacuolar-sorting receptor 1"/>
    <property type="match status" value="1"/>
</dbReference>
<keyword evidence="18" id="KW-0325">Glycoprotein</keyword>
<evidence type="ECO:0000256" key="14">
    <source>
        <dbReference type="ARBA" id="ARBA00022989"/>
    </source>
</evidence>
<keyword evidence="14 24" id="KW-1133">Transmembrane helix</keyword>
<evidence type="ECO:0000256" key="8">
    <source>
        <dbReference type="ARBA" id="ARBA00022679"/>
    </source>
</evidence>
<dbReference type="SUPFAM" id="SSF57184">
    <property type="entry name" value="Growth factor receptor domain"/>
    <property type="match status" value="1"/>
</dbReference>
<keyword evidence="17" id="KW-1015">Disulfide bond</keyword>
<dbReference type="Gene3D" id="2.10.25.10">
    <property type="entry name" value="Laminin"/>
    <property type="match status" value="2"/>
</dbReference>
<dbReference type="InterPro" id="IPR056858">
    <property type="entry name" value="VSR_TRX"/>
</dbReference>
<feature type="transmembrane region" description="Helical" evidence="24">
    <location>
        <begin position="546"/>
        <end position="565"/>
    </location>
</feature>
<evidence type="ECO:0000256" key="6">
    <source>
        <dbReference type="ARBA" id="ARBA00022490"/>
    </source>
</evidence>
<evidence type="ECO:0000256" key="22">
    <source>
        <dbReference type="ARBA" id="ARBA00029430"/>
    </source>
</evidence>
<keyword evidence="27" id="KW-1185">Reference proteome</keyword>
<keyword evidence="21" id="KW-0968">Cytoplasmic vesicle</keyword>
<evidence type="ECO:0000256" key="4">
    <source>
        <dbReference type="ARBA" id="ARBA00008694"/>
    </source>
</evidence>
<dbReference type="InterPro" id="IPR046450">
    <property type="entry name" value="PA_dom_sf"/>
</dbReference>
<sequence length="793" mass="88137">MVEKNNLKVTSPKSLKGVYECAIGNFGIPKYGGTLIGSVVYPKVNQKGCKSFSDVDTSFQSKPGGFPTFLLVDRGDCYFTLKAWNAQNGGAAAILVADNKAEQLITMDTPEGGNAVNDDYVEKITIPSALISKSLGDSIKTALSNSEMVNINLDWREALPHPDDRVEYELWTNSNNECGLKCDTQINFLKSFKGSAQLLEKQGFTQFTPHYITWYCPEAFLLTKQCKSQCINHGRYCAPDPEQDFNKGYDGKDVVIQNLRQACFFKVANESGKPWQWWDYVTDFSIRCPMKDNKYTEECSDQVIKSLGVDLKKIKDCVGDPHADVENPVLKFEQEAQIGKGTRGDVTILPTLVINERQYRGKLTRAAVLKAICAGFQETTEPSMCLTTDMETNECLENNGGCWQDKSANITACRDTFRGRVCECPIVQNVKFVGDGYTHCEASGALRCEMNNGGCWKGAQGGKAYSACIDDHTKGCTCPPGFRGDGINSCEDIDECKEKSVCQCPECRCKNTWGSYECKCSSGLFYMQENDICIGKYSASVSSGSFIWMFILILAGAGAGVYAFYKYRIQFAVPEKLFIFLFLTTTKFKTFQLKASFWESIKSGLIKNKTTQVIDPPSTEEEEEEDEEALGQEFVLVEKTEPDGTIEQIIFSSGADIDVYDIQALCDKVGWPRRPLSKLAAALKNSYIVASLHSCTCPSYLTEGNEEKRLIGMARATSDHAFNATIWDVLVDPSYQGQGLGKALVEKLIRTLLQRDIGNISLFADSKVVEFYSNLGFEADPEGIKGMFWYPNY</sequence>
<feature type="domain" description="N-acetyltransferase" evidence="25">
    <location>
        <begin position="649"/>
        <end position="793"/>
    </location>
</feature>
<dbReference type="InterPro" id="IPR018097">
    <property type="entry name" value="EGF_Ca-bd_CS"/>
</dbReference>
<evidence type="ECO:0000256" key="17">
    <source>
        <dbReference type="ARBA" id="ARBA00023157"/>
    </source>
</evidence>
<evidence type="ECO:0000313" key="26">
    <source>
        <dbReference type="EMBL" id="OIW07445.1"/>
    </source>
</evidence>
<comment type="similarity">
    <text evidence="3">Belongs to the VSR (BP-80) family.</text>
</comment>
<dbReference type="PANTHER" id="PTHR22702">
    <property type="entry name" value="PROTEASE-ASSOCIATED DOMAIN-CONTAINING PROTEIN"/>
    <property type="match status" value="1"/>
</dbReference>
<evidence type="ECO:0000256" key="19">
    <source>
        <dbReference type="ARBA" id="ARBA00023242"/>
    </source>
</evidence>
<name>A0A1J7I073_LUPAN</name>
<dbReference type="CDD" id="cd02125">
    <property type="entry name" value="PA_VSR"/>
    <property type="match status" value="1"/>
</dbReference>
<evidence type="ECO:0000256" key="11">
    <source>
        <dbReference type="ARBA" id="ARBA00022737"/>
    </source>
</evidence>
<evidence type="ECO:0000256" key="18">
    <source>
        <dbReference type="ARBA" id="ARBA00023180"/>
    </source>
</evidence>
<dbReference type="Gene3D" id="3.50.30.30">
    <property type="match status" value="1"/>
</dbReference>
<dbReference type="GO" id="GO:0006623">
    <property type="term" value="P:protein targeting to vacuole"/>
    <property type="evidence" value="ECO:0007669"/>
    <property type="project" value="UniProtKB-ARBA"/>
</dbReference>
<dbReference type="STRING" id="3871.A0A1J7I073"/>
<dbReference type="CDD" id="cd04301">
    <property type="entry name" value="NAT_SF"/>
    <property type="match status" value="1"/>
</dbReference>
<accession>A0A1J7I073</accession>
<keyword evidence="20" id="KW-0012">Acyltransferase</keyword>
<dbReference type="SMART" id="SM00179">
    <property type="entry name" value="EGF_CA"/>
    <property type="match status" value="1"/>
</dbReference>
<dbReference type="OMA" id="CTCRKGL"/>
<dbReference type="Proteomes" id="UP000188354">
    <property type="component" value="Chromosome LG07"/>
</dbReference>
<keyword evidence="12" id="KW-0106">Calcium</keyword>
<keyword evidence="10" id="KW-0732">Signal</keyword>
<evidence type="ECO:0000256" key="13">
    <source>
        <dbReference type="ARBA" id="ARBA00022927"/>
    </source>
</evidence>
<dbReference type="CDD" id="cd00054">
    <property type="entry name" value="EGF_CA"/>
    <property type="match status" value="1"/>
</dbReference>
<evidence type="ECO:0000256" key="12">
    <source>
        <dbReference type="ARBA" id="ARBA00022837"/>
    </source>
</evidence>
<evidence type="ECO:0000256" key="2">
    <source>
        <dbReference type="ARBA" id="ARBA00004614"/>
    </source>
</evidence>
<evidence type="ECO:0000256" key="1">
    <source>
        <dbReference type="ARBA" id="ARBA00004123"/>
    </source>
</evidence>
<keyword evidence="5" id="KW-0813">Transport</keyword>
<keyword evidence="7" id="KW-0245">EGF-like domain</keyword>
<dbReference type="Gramene" id="OIW07445">
    <property type="protein sequence ID" value="OIW07445"/>
    <property type="gene ID" value="TanjilG_19286"/>
</dbReference>
<evidence type="ECO:0000256" key="20">
    <source>
        <dbReference type="ARBA" id="ARBA00023315"/>
    </source>
</evidence>
<dbReference type="Pfam" id="PF02225">
    <property type="entry name" value="PA"/>
    <property type="match status" value="1"/>
</dbReference>
<gene>
    <name evidence="26" type="ORF">TanjilG_19286</name>
</gene>
<evidence type="ECO:0000256" key="21">
    <source>
        <dbReference type="ARBA" id="ARBA00023329"/>
    </source>
</evidence>
<dbReference type="SUPFAM" id="SSF52025">
    <property type="entry name" value="PA domain"/>
    <property type="match status" value="1"/>
</dbReference>
<dbReference type="InterPro" id="IPR001881">
    <property type="entry name" value="EGF-like_Ca-bd_dom"/>
</dbReference>
<dbReference type="GO" id="GO:0030665">
    <property type="term" value="C:clathrin-coated vesicle membrane"/>
    <property type="evidence" value="ECO:0007669"/>
    <property type="project" value="UniProtKB-SubCell"/>
</dbReference>
<dbReference type="PROSITE" id="PS01187">
    <property type="entry name" value="EGF_CA"/>
    <property type="match status" value="1"/>
</dbReference>
<dbReference type="InterPro" id="IPR003137">
    <property type="entry name" value="PA_domain"/>
</dbReference>
<dbReference type="EMBL" id="CM007367">
    <property type="protein sequence ID" value="OIW07445.1"/>
    <property type="molecule type" value="Genomic_DNA"/>
</dbReference>
<keyword evidence="6" id="KW-0963">Cytoplasm</keyword>
<dbReference type="GO" id="GO:0005634">
    <property type="term" value="C:nucleus"/>
    <property type="evidence" value="ECO:0007669"/>
    <property type="project" value="UniProtKB-SubCell"/>
</dbReference>
<dbReference type="InterPro" id="IPR009030">
    <property type="entry name" value="Growth_fac_rcpt_cys_sf"/>
</dbReference>
<dbReference type="InterPro" id="IPR016181">
    <property type="entry name" value="Acyl_CoA_acyltransferase"/>
</dbReference>
<dbReference type="InterPro" id="IPR000182">
    <property type="entry name" value="GNAT_dom"/>
</dbReference>
<organism evidence="26 27">
    <name type="scientific">Lupinus angustifolius</name>
    <name type="common">Narrow-leaved blue lupine</name>
    <dbReference type="NCBI Taxonomy" id="3871"/>
    <lineage>
        <taxon>Eukaryota</taxon>
        <taxon>Viridiplantae</taxon>
        <taxon>Streptophyta</taxon>
        <taxon>Embryophyta</taxon>
        <taxon>Tracheophyta</taxon>
        <taxon>Spermatophyta</taxon>
        <taxon>Magnoliopsida</taxon>
        <taxon>eudicotyledons</taxon>
        <taxon>Gunneridae</taxon>
        <taxon>Pentapetalae</taxon>
        <taxon>rosids</taxon>
        <taxon>fabids</taxon>
        <taxon>Fabales</taxon>
        <taxon>Fabaceae</taxon>
        <taxon>Papilionoideae</taxon>
        <taxon>50 kb inversion clade</taxon>
        <taxon>genistoids sensu lato</taxon>
        <taxon>core genistoids</taxon>
        <taxon>Genisteae</taxon>
        <taxon>Lupinus</taxon>
    </lineage>
</organism>
<evidence type="ECO:0000256" key="9">
    <source>
        <dbReference type="ARBA" id="ARBA00022692"/>
    </source>
</evidence>
<evidence type="ECO:0000256" key="24">
    <source>
        <dbReference type="SAM" id="Phobius"/>
    </source>
</evidence>
<proteinExistence type="inferred from homology"/>
<comment type="subcellular location">
    <subcellularLocation>
        <location evidence="22">Cytoplasmic vesicle</location>
        <location evidence="22">Clathrin-coated vesicle membrane</location>
        <topology evidence="22">Single-pass type I membrane protein</topology>
    </subcellularLocation>
    <subcellularLocation>
        <location evidence="2">Golgi apparatus membrane</location>
        <topology evidence="2">Single-pass type I membrane protein</topology>
    </subcellularLocation>
    <subcellularLocation>
        <location evidence="1">Nucleus</location>
    </subcellularLocation>
    <subcellularLocation>
        <location evidence="23">Prevacuolar compartment membrane</location>
        <topology evidence="23">Single-pass type I membrane protein</topology>
    </subcellularLocation>
</comment>
<dbReference type="FunFam" id="3.50.30.30:FF:000001">
    <property type="entry name" value="Vacuolar-sorting receptor 1"/>
    <property type="match status" value="1"/>
</dbReference>
<dbReference type="FunFam" id="3.40.630.30:FF:000059">
    <property type="entry name" value="Putative acetyltransferase NSI"/>
    <property type="match status" value="1"/>
</dbReference>
<dbReference type="Pfam" id="PF00583">
    <property type="entry name" value="Acetyltransf_1"/>
    <property type="match status" value="1"/>
</dbReference>
<keyword evidence="9 24" id="KW-0812">Transmembrane</keyword>
<evidence type="ECO:0000256" key="10">
    <source>
        <dbReference type="ARBA" id="ARBA00022729"/>
    </source>
</evidence>
<evidence type="ECO:0000256" key="15">
    <source>
        <dbReference type="ARBA" id="ARBA00023034"/>
    </source>
</evidence>
<dbReference type="InterPro" id="IPR026823">
    <property type="entry name" value="cEGF"/>
</dbReference>
<dbReference type="Pfam" id="PF25011">
    <property type="entry name" value="VSR_TRX"/>
    <property type="match status" value="1"/>
</dbReference>
<evidence type="ECO:0000256" key="16">
    <source>
        <dbReference type="ARBA" id="ARBA00023136"/>
    </source>
</evidence>
<dbReference type="GO" id="GO:0005509">
    <property type="term" value="F:calcium ion binding"/>
    <property type="evidence" value="ECO:0007669"/>
    <property type="project" value="InterPro"/>
</dbReference>